<dbReference type="InterPro" id="IPR027443">
    <property type="entry name" value="IPNS-like_sf"/>
</dbReference>
<reference evidence="3 4" key="1">
    <citation type="submission" date="2024-02" db="EMBL/GenBank/DDBJ databases">
        <authorList>
            <person name="Daric V."/>
            <person name="Darras S."/>
        </authorList>
    </citation>
    <scope>NUCLEOTIDE SEQUENCE [LARGE SCALE GENOMIC DNA]</scope>
</reference>
<comment type="similarity">
    <text evidence="1">Belongs to the iron/ascorbate-dependent oxidoreductase family.</text>
</comment>
<proteinExistence type="inferred from homology"/>
<dbReference type="Proteomes" id="UP001642483">
    <property type="component" value="Unassembled WGS sequence"/>
</dbReference>
<dbReference type="PANTHER" id="PTHR47990">
    <property type="entry name" value="2-OXOGLUTARATE (2OG) AND FE(II)-DEPENDENT OXYGENASE SUPERFAMILY PROTEIN-RELATED"/>
    <property type="match status" value="1"/>
</dbReference>
<dbReference type="Pfam" id="PF03171">
    <property type="entry name" value="2OG-FeII_Oxy"/>
    <property type="match status" value="1"/>
</dbReference>
<keyword evidence="1" id="KW-0479">Metal-binding</keyword>
<accession>A0ABP0GFD7</accession>
<gene>
    <name evidence="3" type="ORF">CVLEPA_LOCUS21629</name>
</gene>
<sequence>MPSIPIVDFEPCGIHHSFVADVELKAVGDKTYEAFMDYGFVYLKNTGISSTSVDELNEVTEEFFSQPDDVKAKYFRKINNFGYDAIGKEKLVDGHPGDYKESFNMTCGATKNPDIVWPDDVVPEFSKTAKSFMKKCKALALRVLDALSFGLNLENPTLLSTLHSSMLETNNGSSLRCLRYPPILKPLEKDQIRLAEHTDYGSLTLLFQDMVGGLQIKMRDGTYIDAVPIKDAILLNVADLLQYWTNGRLRSTPHRILSPTEESQKLTIRRSVAFFVHPSEDLLVSRTLFNDNLSGNYTKLRGLTYDQLQQLTVGEYLQTQFHDTYA</sequence>
<organism evidence="3 4">
    <name type="scientific">Clavelina lepadiformis</name>
    <name type="common">Light-bulb sea squirt</name>
    <name type="synonym">Ascidia lepadiformis</name>
    <dbReference type="NCBI Taxonomy" id="159417"/>
    <lineage>
        <taxon>Eukaryota</taxon>
        <taxon>Metazoa</taxon>
        <taxon>Chordata</taxon>
        <taxon>Tunicata</taxon>
        <taxon>Ascidiacea</taxon>
        <taxon>Aplousobranchia</taxon>
        <taxon>Clavelinidae</taxon>
        <taxon>Clavelina</taxon>
    </lineage>
</organism>
<protein>
    <recommendedName>
        <fullName evidence="2">Fe2OG dioxygenase domain-containing protein</fullName>
    </recommendedName>
</protein>
<name>A0ABP0GFD7_CLALP</name>
<dbReference type="InterPro" id="IPR026992">
    <property type="entry name" value="DIOX_N"/>
</dbReference>
<dbReference type="InterPro" id="IPR044861">
    <property type="entry name" value="IPNS-like_FE2OG_OXY"/>
</dbReference>
<dbReference type="PROSITE" id="PS51471">
    <property type="entry name" value="FE2OG_OXY"/>
    <property type="match status" value="1"/>
</dbReference>
<dbReference type="InterPro" id="IPR050231">
    <property type="entry name" value="Iron_ascorbate_oxido_reductase"/>
</dbReference>
<evidence type="ECO:0000313" key="4">
    <source>
        <dbReference type="Proteomes" id="UP001642483"/>
    </source>
</evidence>
<dbReference type="Gene3D" id="2.60.120.330">
    <property type="entry name" value="B-lactam Antibiotic, Isopenicillin N Synthase, Chain"/>
    <property type="match status" value="1"/>
</dbReference>
<dbReference type="PRINTS" id="PR00682">
    <property type="entry name" value="IPNSYNTHASE"/>
</dbReference>
<dbReference type="EMBL" id="CAWYQH010000108">
    <property type="protein sequence ID" value="CAK8689658.1"/>
    <property type="molecule type" value="Genomic_DNA"/>
</dbReference>
<evidence type="ECO:0000313" key="3">
    <source>
        <dbReference type="EMBL" id="CAK8689658.1"/>
    </source>
</evidence>
<evidence type="ECO:0000259" key="2">
    <source>
        <dbReference type="PROSITE" id="PS51471"/>
    </source>
</evidence>
<feature type="domain" description="Fe2OG dioxygenase" evidence="2">
    <location>
        <begin position="171"/>
        <end position="278"/>
    </location>
</feature>
<evidence type="ECO:0000256" key="1">
    <source>
        <dbReference type="RuleBase" id="RU003682"/>
    </source>
</evidence>
<dbReference type="SUPFAM" id="SSF51197">
    <property type="entry name" value="Clavaminate synthase-like"/>
    <property type="match status" value="1"/>
</dbReference>
<dbReference type="InterPro" id="IPR005123">
    <property type="entry name" value="Oxoglu/Fe-dep_dioxygenase_dom"/>
</dbReference>
<keyword evidence="1" id="KW-0560">Oxidoreductase</keyword>
<comment type="caution">
    <text evidence="3">The sequence shown here is derived from an EMBL/GenBank/DDBJ whole genome shotgun (WGS) entry which is preliminary data.</text>
</comment>
<dbReference type="Pfam" id="PF14226">
    <property type="entry name" value="DIOX_N"/>
    <property type="match status" value="1"/>
</dbReference>
<keyword evidence="4" id="KW-1185">Reference proteome</keyword>
<keyword evidence="1" id="KW-0408">Iron</keyword>